<gene>
    <name evidence="1" type="ORF">NEZAVI_LOCUS13143</name>
</gene>
<name>A0A9P0HN91_NEZVI</name>
<accession>A0A9P0HN91</accession>
<dbReference type="EMBL" id="OV725082">
    <property type="protein sequence ID" value="CAH1404797.1"/>
    <property type="molecule type" value="Genomic_DNA"/>
</dbReference>
<protein>
    <submittedName>
        <fullName evidence="1">Uncharacterized protein</fullName>
    </submittedName>
</protein>
<evidence type="ECO:0000313" key="1">
    <source>
        <dbReference type="EMBL" id="CAH1404797.1"/>
    </source>
</evidence>
<keyword evidence="2" id="KW-1185">Reference proteome</keyword>
<dbReference type="Proteomes" id="UP001152798">
    <property type="component" value="Chromosome 6"/>
</dbReference>
<reference evidence="1" key="1">
    <citation type="submission" date="2022-01" db="EMBL/GenBank/DDBJ databases">
        <authorList>
            <person name="King R."/>
        </authorList>
    </citation>
    <scope>NUCLEOTIDE SEQUENCE</scope>
</reference>
<dbReference type="AlphaFoldDB" id="A0A9P0HN91"/>
<organism evidence="1 2">
    <name type="scientific">Nezara viridula</name>
    <name type="common">Southern green stink bug</name>
    <name type="synonym">Cimex viridulus</name>
    <dbReference type="NCBI Taxonomy" id="85310"/>
    <lineage>
        <taxon>Eukaryota</taxon>
        <taxon>Metazoa</taxon>
        <taxon>Ecdysozoa</taxon>
        <taxon>Arthropoda</taxon>
        <taxon>Hexapoda</taxon>
        <taxon>Insecta</taxon>
        <taxon>Pterygota</taxon>
        <taxon>Neoptera</taxon>
        <taxon>Paraneoptera</taxon>
        <taxon>Hemiptera</taxon>
        <taxon>Heteroptera</taxon>
        <taxon>Panheteroptera</taxon>
        <taxon>Pentatomomorpha</taxon>
        <taxon>Pentatomoidea</taxon>
        <taxon>Pentatomidae</taxon>
        <taxon>Pentatominae</taxon>
        <taxon>Nezara</taxon>
    </lineage>
</organism>
<sequence>MVYIQFLDQEADPLRWISLHFRDAPILHNTTSLPYHQRFLNGSTFLSTSTSSTVLIGPWPQKQASARLPIGSYSSPSSYTHTADVFFYIVDPP</sequence>
<evidence type="ECO:0000313" key="2">
    <source>
        <dbReference type="Proteomes" id="UP001152798"/>
    </source>
</evidence>
<proteinExistence type="predicted"/>